<evidence type="ECO:0000256" key="1">
    <source>
        <dbReference type="ARBA" id="ARBA00010617"/>
    </source>
</evidence>
<reference evidence="8" key="1">
    <citation type="submission" date="2023-02" db="EMBL/GenBank/DDBJ databases">
        <title>Genome of toxic invasive species Heracleum sosnowskyi carries increased number of genes despite the absence of recent whole-genome duplications.</title>
        <authorList>
            <person name="Schelkunov M."/>
            <person name="Shtratnikova V."/>
            <person name="Makarenko M."/>
            <person name="Klepikova A."/>
            <person name="Omelchenko D."/>
            <person name="Novikova G."/>
            <person name="Obukhova E."/>
            <person name="Bogdanov V."/>
            <person name="Penin A."/>
            <person name="Logacheva M."/>
        </authorList>
    </citation>
    <scope>NUCLEOTIDE SEQUENCE</scope>
    <source>
        <strain evidence="8">Hsosn_3</strain>
        <tissue evidence="8">Leaf</tissue>
    </source>
</reference>
<evidence type="ECO:0000313" key="8">
    <source>
        <dbReference type="EMBL" id="KAK1390194.1"/>
    </source>
</evidence>
<dbReference type="PROSITE" id="PS00086">
    <property type="entry name" value="CYTOCHROME_P450"/>
    <property type="match status" value="1"/>
</dbReference>
<keyword evidence="7" id="KW-0812">Transmembrane</keyword>
<comment type="cofactor">
    <cofactor evidence="5">
        <name>heme</name>
        <dbReference type="ChEBI" id="CHEBI:30413"/>
    </cofactor>
</comment>
<dbReference type="GO" id="GO:0004497">
    <property type="term" value="F:monooxygenase activity"/>
    <property type="evidence" value="ECO:0007669"/>
    <property type="project" value="UniProtKB-KW"/>
</dbReference>
<evidence type="ECO:0000313" key="9">
    <source>
        <dbReference type="Proteomes" id="UP001237642"/>
    </source>
</evidence>
<dbReference type="InterPro" id="IPR036396">
    <property type="entry name" value="Cyt_P450_sf"/>
</dbReference>
<keyword evidence="3 6" id="KW-0560">Oxidoreductase</keyword>
<evidence type="ECO:0000256" key="5">
    <source>
        <dbReference type="PIRSR" id="PIRSR602401-1"/>
    </source>
</evidence>
<dbReference type="PRINTS" id="PR00385">
    <property type="entry name" value="P450"/>
</dbReference>
<dbReference type="AlphaFoldDB" id="A0AAD8ISC7"/>
<evidence type="ECO:0000256" key="2">
    <source>
        <dbReference type="ARBA" id="ARBA00022723"/>
    </source>
</evidence>
<comment type="similarity">
    <text evidence="1 6">Belongs to the cytochrome P450 family.</text>
</comment>
<dbReference type="GO" id="GO:0016705">
    <property type="term" value="F:oxidoreductase activity, acting on paired donors, with incorporation or reduction of molecular oxygen"/>
    <property type="evidence" value="ECO:0007669"/>
    <property type="project" value="InterPro"/>
</dbReference>
<reference evidence="8" key="2">
    <citation type="submission" date="2023-05" db="EMBL/GenBank/DDBJ databases">
        <authorList>
            <person name="Schelkunov M.I."/>
        </authorList>
    </citation>
    <scope>NUCLEOTIDE SEQUENCE</scope>
    <source>
        <strain evidence="8">Hsosn_3</strain>
        <tissue evidence="8">Leaf</tissue>
    </source>
</reference>
<keyword evidence="6" id="KW-0503">Monooxygenase</keyword>
<keyword evidence="7" id="KW-0472">Membrane</keyword>
<keyword evidence="9" id="KW-1185">Reference proteome</keyword>
<dbReference type="EMBL" id="JAUIZM010000004">
    <property type="protein sequence ID" value="KAK1390194.1"/>
    <property type="molecule type" value="Genomic_DNA"/>
</dbReference>
<dbReference type="GO" id="GO:0009805">
    <property type="term" value="P:coumarin biosynthetic process"/>
    <property type="evidence" value="ECO:0007669"/>
    <property type="project" value="UniProtKB-ARBA"/>
</dbReference>
<sequence length="510" mass="58180">MEKIWNYVVLSIFISLMSLIWHLRRKTNDSFGSKLPPGPTGWPVIGNVLDLGWLPHRGLAALKQKYGPVVWLNLGSVKTMVILSAGAAEELFKNHDLSFIDRNIIEAMRSHEFYKSSLGLVSYCSYWRTLRRICAAELFSKTKITDTMLIRRKCVDDMLLWIARDAKKCGSSGIEVTQFVFPALFNTIGNIILSKDLVDPHSRMASEFYSAMTEFLECLGRPNVSDLFPTLRWLDLQGIRRRTDHVLGKTLKITSGFVKDRVEQRHQNEERSVGIGKDFLDVLLDFRGTGKDEAAKLSESQISIFLVDLFIAAVDTTSTSVEWAMSELLNKPQVMIKIKAELGRVVGANRKLEESDIDNLHYLRATVEETLRLHPPLPLLVPRKAIRDTNLMNYTIPKDTNVFVNAWAIGRDEGSWEDALAFKPERFLDSSIRYKGQNFDFIPFGAGRRICPGLPLAQYMLPLFLGSLLHHFEWKRCENDSNKMWLDMTEKIGITLEKLQHLKAVPKESM</sequence>
<feature type="transmembrane region" description="Helical" evidence="7">
    <location>
        <begin position="6"/>
        <end position="23"/>
    </location>
</feature>
<dbReference type="Gene3D" id="1.10.630.10">
    <property type="entry name" value="Cytochrome P450"/>
    <property type="match status" value="1"/>
</dbReference>
<evidence type="ECO:0000256" key="3">
    <source>
        <dbReference type="ARBA" id="ARBA00023002"/>
    </source>
</evidence>
<evidence type="ECO:0000256" key="4">
    <source>
        <dbReference type="ARBA" id="ARBA00023004"/>
    </source>
</evidence>
<keyword evidence="7" id="KW-1133">Transmembrane helix</keyword>
<accession>A0AAD8ISC7</accession>
<dbReference type="PANTHER" id="PTHR47950">
    <property type="entry name" value="CYTOCHROME P450, FAMILY 76, SUBFAMILY C, POLYPEPTIDE 5-RELATED"/>
    <property type="match status" value="1"/>
</dbReference>
<evidence type="ECO:0000256" key="7">
    <source>
        <dbReference type="SAM" id="Phobius"/>
    </source>
</evidence>
<feature type="binding site" description="axial binding residue" evidence="5">
    <location>
        <position position="451"/>
    </location>
    <ligand>
        <name>heme</name>
        <dbReference type="ChEBI" id="CHEBI:30413"/>
    </ligand>
    <ligandPart>
        <name>Fe</name>
        <dbReference type="ChEBI" id="CHEBI:18248"/>
    </ligandPart>
</feature>
<keyword evidence="4 5" id="KW-0408">Iron</keyword>
<organism evidence="8 9">
    <name type="scientific">Heracleum sosnowskyi</name>
    <dbReference type="NCBI Taxonomy" id="360622"/>
    <lineage>
        <taxon>Eukaryota</taxon>
        <taxon>Viridiplantae</taxon>
        <taxon>Streptophyta</taxon>
        <taxon>Embryophyta</taxon>
        <taxon>Tracheophyta</taxon>
        <taxon>Spermatophyta</taxon>
        <taxon>Magnoliopsida</taxon>
        <taxon>eudicotyledons</taxon>
        <taxon>Gunneridae</taxon>
        <taxon>Pentapetalae</taxon>
        <taxon>asterids</taxon>
        <taxon>campanulids</taxon>
        <taxon>Apiales</taxon>
        <taxon>Apiaceae</taxon>
        <taxon>Apioideae</taxon>
        <taxon>apioid superclade</taxon>
        <taxon>Tordylieae</taxon>
        <taxon>Tordyliinae</taxon>
        <taxon>Heracleum</taxon>
    </lineage>
</organism>
<dbReference type="GO" id="GO:0020037">
    <property type="term" value="F:heme binding"/>
    <property type="evidence" value="ECO:0007669"/>
    <property type="project" value="InterPro"/>
</dbReference>
<dbReference type="InterPro" id="IPR017972">
    <property type="entry name" value="Cyt_P450_CS"/>
</dbReference>
<evidence type="ECO:0000256" key="6">
    <source>
        <dbReference type="RuleBase" id="RU000461"/>
    </source>
</evidence>
<dbReference type="PANTHER" id="PTHR47950:SF14">
    <property type="entry name" value="CYTOCHROME P450 76A2-LIKE ISOFORM X1"/>
    <property type="match status" value="1"/>
</dbReference>
<gene>
    <name evidence="8" type="ORF">POM88_018372</name>
</gene>
<name>A0AAD8ISC7_9APIA</name>
<dbReference type="InterPro" id="IPR001128">
    <property type="entry name" value="Cyt_P450"/>
</dbReference>
<proteinExistence type="inferred from homology"/>
<keyword evidence="5 6" id="KW-0349">Heme</keyword>
<comment type="caution">
    <text evidence="8">The sequence shown here is derived from an EMBL/GenBank/DDBJ whole genome shotgun (WGS) entry which is preliminary data.</text>
</comment>
<dbReference type="GO" id="GO:0005506">
    <property type="term" value="F:iron ion binding"/>
    <property type="evidence" value="ECO:0007669"/>
    <property type="project" value="InterPro"/>
</dbReference>
<dbReference type="PRINTS" id="PR00463">
    <property type="entry name" value="EP450I"/>
</dbReference>
<dbReference type="SUPFAM" id="SSF48264">
    <property type="entry name" value="Cytochrome P450"/>
    <property type="match status" value="1"/>
</dbReference>
<dbReference type="InterPro" id="IPR002401">
    <property type="entry name" value="Cyt_P450_E_grp-I"/>
</dbReference>
<protein>
    <submittedName>
        <fullName evidence="8">Geraniol 8-hydroxylase-like</fullName>
    </submittedName>
</protein>
<dbReference type="FunFam" id="1.10.630.10:FF:000007">
    <property type="entry name" value="Cytochrome P450 76C4"/>
    <property type="match status" value="1"/>
</dbReference>
<dbReference type="Proteomes" id="UP001237642">
    <property type="component" value="Unassembled WGS sequence"/>
</dbReference>
<dbReference type="Pfam" id="PF00067">
    <property type="entry name" value="p450"/>
    <property type="match status" value="1"/>
</dbReference>
<keyword evidence="2 5" id="KW-0479">Metal-binding</keyword>